<comment type="caution">
    <text evidence="2">The sequence shown here is derived from an EMBL/GenBank/DDBJ whole genome shotgun (WGS) entry which is preliminary data.</text>
</comment>
<dbReference type="InterPro" id="IPR003033">
    <property type="entry name" value="SCP2_sterol-bd_dom"/>
</dbReference>
<dbReference type="Gene3D" id="3.30.1050.10">
    <property type="entry name" value="SCP2 sterol-binding domain"/>
    <property type="match status" value="1"/>
</dbReference>
<reference evidence="2" key="1">
    <citation type="journal article" date="2014" name="Front. Microbiol.">
        <title>High frequency of phylogenetically diverse reductive dehalogenase-homologous genes in deep subseafloor sedimentary metagenomes.</title>
        <authorList>
            <person name="Kawai M."/>
            <person name="Futagami T."/>
            <person name="Toyoda A."/>
            <person name="Takaki Y."/>
            <person name="Nishi S."/>
            <person name="Hori S."/>
            <person name="Arai W."/>
            <person name="Tsubouchi T."/>
            <person name="Morono Y."/>
            <person name="Uchiyama I."/>
            <person name="Ito T."/>
            <person name="Fujiyama A."/>
            <person name="Inagaki F."/>
            <person name="Takami H."/>
        </authorList>
    </citation>
    <scope>NUCLEOTIDE SEQUENCE</scope>
    <source>
        <strain evidence="2">Expedition CK06-06</strain>
    </source>
</reference>
<accession>X1GI42</accession>
<name>X1GI42_9ZZZZ</name>
<dbReference type="Pfam" id="PF02036">
    <property type="entry name" value="SCP2"/>
    <property type="match status" value="1"/>
</dbReference>
<gene>
    <name evidence="2" type="ORF">S03H2_18783</name>
</gene>
<dbReference type="SUPFAM" id="SSF55718">
    <property type="entry name" value="SCP-like"/>
    <property type="match status" value="1"/>
</dbReference>
<feature type="domain" description="SCP2" evidence="1">
    <location>
        <begin position="18"/>
        <end position="115"/>
    </location>
</feature>
<dbReference type="EMBL" id="BARU01009764">
    <property type="protein sequence ID" value="GAH41289.1"/>
    <property type="molecule type" value="Genomic_DNA"/>
</dbReference>
<dbReference type="InterPro" id="IPR036527">
    <property type="entry name" value="SCP2_sterol-bd_dom_sf"/>
</dbReference>
<organism evidence="2">
    <name type="scientific">marine sediment metagenome</name>
    <dbReference type="NCBI Taxonomy" id="412755"/>
    <lineage>
        <taxon>unclassified sequences</taxon>
        <taxon>metagenomes</taxon>
        <taxon>ecological metagenomes</taxon>
    </lineage>
</organism>
<evidence type="ECO:0000313" key="2">
    <source>
        <dbReference type="EMBL" id="GAH41289.1"/>
    </source>
</evidence>
<proteinExistence type="predicted"/>
<protein>
    <recommendedName>
        <fullName evidence="1">SCP2 domain-containing protein</fullName>
    </recommendedName>
</protein>
<sequence>MAEFPSPEWVQIFKDKLNADAQYAEIARNWEGDVILTIEPGESLEKQIDVYLDLWHGKCREAYIVENGLGQEAAFMLKGGYGNYLLVLNGDLHPMQALLTRKLSVRGNMGLLMRNVPTVLDFVRCAQEITEIPD</sequence>
<evidence type="ECO:0000259" key="1">
    <source>
        <dbReference type="Pfam" id="PF02036"/>
    </source>
</evidence>
<dbReference type="AlphaFoldDB" id="X1GI42"/>